<protein>
    <recommendedName>
        <fullName evidence="4">Outer membrane protein beta-barrel domain-containing protein</fullName>
    </recommendedName>
</protein>
<feature type="signal peptide" evidence="1">
    <location>
        <begin position="1"/>
        <end position="31"/>
    </location>
</feature>
<keyword evidence="1" id="KW-0732">Signal</keyword>
<dbReference type="STRING" id="717774.Marme_3852"/>
<dbReference type="EMBL" id="CP002583">
    <property type="protein sequence ID" value="ADZ93062.1"/>
    <property type="molecule type" value="Genomic_DNA"/>
</dbReference>
<dbReference type="RefSeq" id="WP_013662964.1">
    <property type="nucleotide sequence ID" value="NC_015276.1"/>
</dbReference>
<feature type="chain" id="PRO_5003280717" description="Outer membrane protein beta-barrel domain-containing protein" evidence="1">
    <location>
        <begin position="32"/>
        <end position="207"/>
    </location>
</feature>
<dbReference type="PATRIC" id="fig|717774.3.peg.3969"/>
<dbReference type="OrthoDB" id="6104042at2"/>
<evidence type="ECO:0000256" key="1">
    <source>
        <dbReference type="SAM" id="SignalP"/>
    </source>
</evidence>
<evidence type="ECO:0008006" key="4">
    <source>
        <dbReference type="Google" id="ProtNLM"/>
    </source>
</evidence>
<evidence type="ECO:0000313" key="3">
    <source>
        <dbReference type="Proteomes" id="UP000001062"/>
    </source>
</evidence>
<gene>
    <name evidence="2" type="ordered locus">Marme_3852</name>
</gene>
<name>F2JXR4_MARM1</name>
<sequence length="207" mass="22328" precursor="true">MRRATFAVARTTALLSLPAIAALAFPIFAFADTDETDAKHSGTFAQIGGGYHSSFISESSNDYDVSFDSPVFSARLIPQENVALESNYYYPGAGDYTKGSESGRSVFDVSGLELNALISTSLVDEGFYAYTGVGLFSETWESTSSGNQYVATGLQLPIGVGYNFGKFSIDAQFALRDQDAYTKDVFSSDDASMNDANTVKFRLFANL</sequence>
<reference evidence="2 3" key="1">
    <citation type="journal article" date="2012" name="Stand. Genomic Sci.">
        <title>Complete genome sequence of the melanogenic marine bacterium Marinomonas mediterranea type strain (MMB-1(T)).</title>
        <authorList>
            <person name="Lucas-Elio P."/>
            <person name="Goodwin L."/>
            <person name="Woyke T."/>
            <person name="Pitluck S."/>
            <person name="Nolan M."/>
            <person name="Kyrpides N.C."/>
            <person name="Detter J.C."/>
            <person name="Copeland A."/>
            <person name="Teshima H."/>
            <person name="Bruce D."/>
            <person name="Detter C."/>
            <person name="Tapia R."/>
            <person name="Han S."/>
            <person name="Land M.L."/>
            <person name="Ivanova N."/>
            <person name="Mikhailova N."/>
            <person name="Johnston A.W."/>
            <person name="Sanchez-Amat A."/>
        </authorList>
    </citation>
    <scope>NUCLEOTIDE SEQUENCE [LARGE SCALE GENOMIC DNA]</scope>
    <source>
        <strain evidence="3">ATCC 700492 / JCM 21426 / NBRC 103028 / MMB-1</strain>
    </source>
</reference>
<dbReference type="Proteomes" id="UP000001062">
    <property type="component" value="Chromosome"/>
</dbReference>
<accession>F2JXR4</accession>
<dbReference type="KEGG" id="mme:Marme_3852"/>
<proteinExistence type="predicted"/>
<dbReference type="AlphaFoldDB" id="F2JXR4"/>
<dbReference type="HOGENOM" id="CLU_1325069_0_0_6"/>
<evidence type="ECO:0000313" key="2">
    <source>
        <dbReference type="EMBL" id="ADZ93062.1"/>
    </source>
</evidence>
<organism evidence="2 3">
    <name type="scientific">Marinomonas mediterranea (strain ATCC 700492 / JCM 21426 / NBRC 103028 / MMB-1)</name>
    <dbReference type="NCBI Taxonomy" id="717774"/>
    <lineage>
        <taxon>Bacteria</taxon>
        <taxon>Pseudomonadati</taxon>
        <taxon>Pseudomonadota</taxon>
        <taxon>Gammaproteobacteria</taxon>
        <taxon>Oceanospirillales</taxon>
        <taxon>Oceanospirillaceae</taxon>
        <taxon>Marinomonas</taxon>
    </lineage>
</organism>
<keyword evidence="3" id="KW-1185">Reference proteome</keyword>